<evidence type="ECO:0000256" key="4">
    <source>
        <dbReference type="ARBA" id="ARBA00022989"/>
    </source>
</evidence>
<feature type="transmembrane region" description="Helical" evidence="7">
    <location>
        <begin position="306"/>
        <end position="330"/>
    </location>
</feature>
<dbReference type="GO" id="GO:0022857">
    <property type="term" value="F:transmembrane transporter activity"/>
    <property type="evidence" value="ECO:0007669"/>
    <property type="project" value="TreeGrafter"/>
</dbReference>
<evidence type="ECO:0000256" key="3">
    <source>
        <dbReference type="ARBA" id="ARBA00022692"/>
    </source>
</evidence>
<comment type="similarity">
    <text evidence="6">Belongs to the ABC-4 integral membrane protein family.</text>
</comment>
<sequence length="837" mass="89252">MTSLLQDLRFSLRQIRRSPGFMVTAVLTLALGVGANTAIFSLLDQALLRSLPVRSPEQLVVLRGTGKAWEGHSSNHGGGVEQSFSYPMYWDLRDKGTAVFDGLIATAPVEVGTTRNKVSELVDGEVVSGNYFSVLGVKAAQGRLLTASDDTVPGANPVVVLSYAYWQTHMGSDANVAGETISINGAPFVIAGVAAPEFQSAVWGQVPDLFVPMSMLDVVAPGKGKRLQDHTDRWMNIVGRLKPGETPQHAQMAIAPLWHALRAEELKALGSQPQRFVDEYLTRSQLLVAPGSRGLSYNRDSLEKPLYAVMGMAFLVLLIAAVNVASLLLVRSAARVREFSLRYALGANARRVVQQLLLEGLLIGIAGGVAGLLIAPLCLRVLVERLSTDGPSAFSTTLDARLLAFNFAIAVAVSVLFSLAPAVQLLRPDIVNSLKQQTTTASGGTLNFRSLVVSLQVGLSVLLMVGSGLFVRTMQNLRHVDTGINTSHLITFHVNPLLSGYAKEKIPALHQQILETMAALPGVQAVGATNDAELADTGHSGNVTVEGYTAPPDEDFPIEIPYVSANFFHAMQEPVLAGRSFGEDDDAAHPLVGIVNESFAKHYFATPAAAVGRRIVGGDGKPGEYMTIVGVTRDAKHGNLRDAAGPTLFSPMKQAKTADQLYLYLRTATPPEQSFAMVRQAMKQIDPGLAVDSMRTMEEQIDTTLSNERMIELLAISFGLLATMLAGVGLYGVLAFSTTQRTREIGIRIALGSTRLGVSRLVLADVLRLAGIGIVLAIPCSVLLGRLLRSQLFGVSSADPLTLAGVILLIAIVAVIAAIVPARRASSVDPTTALRAE</sequence>
<evidence type="ECO:0000259" key="8">
    <source>
        <dbReference type="Pfam" id="PF02687"/>
    </source>
</evidence>
<dbReference type="NCBIfam" id="TIGR03434">
    <property type="entry name" value="ADOP"/>
    <property type="match status" value="1"/>
</dbReference>
<dbReference type="Proteomes" id="UP000569092">
    <property type="component" value="Unassembled WGS sequence"/>
</dbReference>
<keyword evidence="4 7" id="KW-1133">Transmembrane helix</keyword>
<comment type="caution">
    <text evidence="10">The sequence shown here is derived from an EMBL/GenBank/DDBJ whole genome shotgun (WGS) entry which is preliminary data.</text>
</comment>
<proteinExistence type="inferred from homology"/>
<feature type="transmembrane region" description="Helical" evidence="7">
    <location>
        <begin position="360"/>
        <end position="383"/>
    </location>
</feature>
<keyword evidence="5 7" id="KW-0472">Membrane</keyword>
<evidence type="ECO:0000313" key="11">
    <source>
        <dbReference type="Proteomes" id="UP000569092"/>
    </source>
</evidence>
<feature type="transmembrane region" description="Helical" evidence="7">
    <location>
        <begin position="713"/>
        <end position="733"/>
    </location>
</feature>
<feature type="transmembrane region" description="Helical" evidence="7">
    <location>
        <begin position="403"/>
        <end position="426"/>
    </location>
</feature>
<dbReference type="PANTHER" id="PTHR30572:SF4">
    <property type="entry name" value="ABC TRANSPORTER PERMEASE YTRF"/>
    <property type="match status" value="1"/>
</dbReference>
<comment type="subcellular location">
    <subcellularLocation>
        <location evidence="1">Cell membrane</location>
        <topology evidence="1">Multi-pass membrane protein</topology>
    </subcellularLocation>
</comment>
<name>A0A7W8J6J4_9BACT</name>
<evidence type="ECO:0000256" key="1">
    <source>
        <dbReference type="ARBA" id="ARBA00004651"/>
    </source>
</evidence>
<evidence type="ECO:0000256" key="6">
    <source>
        <dbReference type="ARBA" id="ARBA00038076"/>
    </source>
</evidence>
<evidence type="ECO:0000256" key="5">
    <source>
        <dbReference type="ARBA" id="ARBA00023136"/>
    </source>
</evidence>
<feature type="transmembrane region" description="Helical" evidence="7">
    <location>
        <begin position="21"/>
        <end position="43"/>
    </location>
</feature>
<evidence type="ECO:0000256" key="7">
    <source>
        <dbReference type="SAM" id="Phobius"/>
    </source>
</evidence>
<dbReference type="InterPro" id="IPR017800">
    <property type="entry name" value="ADOP"/>
</dbReference>
<feature type="domain" description="ABC3 transporter permease C-terminal" evidence="8">
    <location>
        <begin position="312"/>
        <end position="427"/>
    </location>
</feature>
<dbReference type="GO" id="GO:0005886">
    <property type="term" value="C:plasma membrane"/>
    <property type="evidence" value="ECO:0007669"/>
    <property type="project" value="UniProtKB-SubCell"/>
</dbReference>
<gene>
    <name evidence="10" type="ORF">HDF10_001557</name>
</gene>
<accession>A0A7W8J6J4</accession>
<dbReference type="AlphaFoldDB" id="A0A7W8J6J4"/>
<reference evidence="10 11" key="1">
    <citation type="submission" date="2020-08" db="EMBL/GenBank/DDBJ databases">
        <title>Genomic Encyclopedia of Type Strains, Phase IV (KMG-V): Genome sequencing to study the core and pangenomes of soil and plant-associated prokaryotes.</title>
        <authorList>
            <person name="Whitman W."/>
        </authorList>
    </citation>
    <scope>NUCLEOTIDE SEQUENCE [LARGE SCALE GENOMIC DNA]</scope>
    <source>
        <strain evidence="10 11">M8US30</strain>
    </source>
</reference>
<feature type="transmembrane region" description="Helical" evidence="7">
    <location>
        <begin position="800"/>
        <end position="820"/>
    </location>
</feature>
<feature type="transmembrane region" description="Helical" evidence="7">
    <location>
        <begin position="769"/>
        <end position="788"/>
    </location>
</feature>
<feature type="domain" description="MacB-like periplasmic core" evidence="9">
    <location>
        <begin position="457"/>
        <end position="683"/>
    </location>
</feature>
<feature type="transmembrane region" description="Helical" evidence="7">
    <location>
        <begin position="446"/>
        <end position="471"/>
    </location>
</feature>
<organism evidence="10 11">
    <name type="scientific">Tunturiibacter lichenicola</name>
    <dbReference type="NCBI Taxonomy" id="2051959"/>
    <lineage>
        <taxon>Bacteria</taxon>
        <taxon>Pseudomonadati</taxon>
        <taxon>Acidobacteriota</taxon>
        <taxon>Terriglobia</taxon>
        <taxon>Terriglobales</taxon>
        <taxon>Acidobacteriaceae</taxon>
        <taxon>Tunturiibacter</taxon>
    </lineage>
</organism>
<evidence type="ECO:0000259" key="9">
    <source>
        <dbReference type="Pfam" id="PF12704"/>
    </source>
</evidence>
<dbReference type="InterPro" id="IPR025857">
    <property type="entry name" value="MacB_PCD"/>
</dbReference>
<evidence type="ECO:0000313" key="10">
    <source>
        <dbReference type="EMBL" id="MBB5343582.1"/>
    </source>
</evidence>
<dbReference type="Pfam" id="PF12704">
    <property type="entry name" value="MacB_PCD"/>
    <property type="match status" value="2"/>
</dbReference>
<evidence type="ECO:0000256" key="2">
    <source>
        <dbReference type="ARBA" id="ARBA00022475"/>
    </source>
</evidence>
<dbReference type="PANTHER" id="PTHR30572">
    <property type="entry name" value="MEMBRANE COMPONENT OF TRANSPORTER-RELATED"/>
    <property type="match status" value="1"/>
</dbReference>
<dbReference type="EMBL" id="JACHDZ010000002">
    <property type="protein sequence ID" value="MBB5343582.1"/>
    <property type="molecule type" value="Genomic_DNA"/>
</dbReference>
<feature type="domain" description="ABC3 transporter permease C-terminal" evidence="8">
    <location>
        <begin position="717"/>
        <end position="830"/>
    </location>
</feature>
<feature type="domain" description="MacB-like periplasmic core" evidence="9">
    <location>
        <begin position="24"/>
        <end position="255"/>
    </location>
</feature>
<keyword evidence="2" id="KW-1003">Cell membrane</keyword>
<keyword evidence="3 7" id="KW-0812">Transmembrane</keyword>
<dbReference type="InterPro" id="IPR003838">
    <property type="entry name" value="ABC3_permease_C"/>
</dbReference>
<protein>
    <submittedName>
        <fullName evidence="10">Permease</fullName>
    </submittedName>
</protein>
<dbReference type="InterPro" id="IPR050250">
    <property type="entry name" value="Macrolide_Exporter_MacB"/>
</dbReference>
<dbReference type="Pfam" id="PF02687">
    <property type="entry name" value="FtsX"/>
    <property type="match status" value="2"/>
</dbReference>